<evidence type="ECO:0000256" key="6">
    <source>
        <dbReference type="ARBA" id="ARBA00022777"/>
    </source>
</evidence>
<dbReference type="EMBL" id="CP042436">
    <property type="protein sequence ID" value="QEC63225.1"/>
    <property type="molecule type" value="Genomic_DNA"/>
</dbReference>
<proteinExistence type="predicted"/>
<evidence type="ECO:0000259" key="9">
    <source>
        <dbReference type="PROSITE" id="PS50109"/>
    </source>
</evidence>
<evidence type="ECO:0000256" key="8">
    <source>
        <dbReference type="SAM" id="Phobius"/>
    </source>
</evidence>
<dbReference type="InterPro" id="IPR050428">
    <property type="entry name" value="TCS_sensor_his_kinase"/>
</dbReference>
<organism evidence="10 11">
    <name type="scientific">Mucilaginibacter ginsenosidivorans</name>
    <dbReference type="NCBI Taxonomy" id="398053"/>
    <lineage>
        <taxon>Bacteria</taxon>
        <taxon>Pseudomonadati</taxon>
        <taxon>Bacteroidota</taxon>
        <taxon>Sphingobacteriia</taxon>
        <taxon>Sphingobacteriales</taxon>
        <taxon>Sphingobacteriaceae</taxon>
        <taxon>Mucilaginibacter</taxon>
    </lineage>
</organism>
<keyword evidence="7 8" id="KW-1133">Transmembrane helix</keyword>
<dbReference type="Gene3D" id="1.10.287.130">
    <property type="match status" value="1"/>
</dbReference>
<dbReference type="RefSeq" id="WP_147031801.1">
    <property type="nucleotide sequence ID" value="NZ_CP042436.1"/>
</dbReference>
<keyword evidence="5 8" id="KW-0812">Transmembrane</keyword>
<keyword evidence="11" id="KW-1185">Reference proteome</keyword>
<reference evidence="10 11" key="1">
    <citation type="journal article" date="2017" name="Curr. Microbiol.">
        <title>Mucilaginibacter ginsenosidivorans sp. nov., Isolated from Soil of Ginseng Field.</title>
        <authorList>
            <person name="Kim M.M."/>
            <person name="Siddiqi M.Z."/>
            <person name="Im W.T."/>
        </authorList>
    </citation>
    <scope>NUCLEOTIDE SEQUENCE [LARGE SCALE GENOMIC DNA]</scope>
    <source>
        <strain evidence="10 11">Gsoil 3017</strain>
    </source>
</reference>
<dbReference type="Pfam" id="PF00512">
    <property type="entry name" value="HisKA"/>
    <property type="match status" value="1"/>
</dbReference>
<dbReference type="PANTHER" id="PTHR45436:SF5">
    <property type="entry name" value="SENSOR HISTIDINE KINASE TRCS"/>
    <property type="match status" value="1"/>
</dbReference>
<protein>
    <recommendedName>
        <fullName evidence="2">histidine kinase</fullName>
        <ecNumber evidence="2">2.7.13.3</ecNumber>
    </recommendedName>
</protein>
<feature type="domain" description="Histidine kinase" evidence="9">
    <location>
        <begin position="225"/>
        <end position="424"/>
    </location>
</feature>
<keyword evidence="4" id="KW-0808">Transferase</keyword>
<dbReference type="KEGG" id="mgin:FRZ54_11755"/>
<dbReference type="SMART" id="SM00388">
    <property type="entry name" value="HisKA"/>
    <property type="match status" value="1"/>
</dbReference>
<name>A0A5B8UX19_9SPHI</name>
<gene>
    <name evidence="10" type="ORF">FRZ54_11755</name>
</gene>
<dbReference type="PROSITE" id="PS50109">
    <property type="entry name" value="HIS_KIN"/>
    <property type="match status" value="1"/>
</dbReference>
<accession>A0A5B8UX19</accession>
<evidence type="ECO:0000256" key="5">
    <source>
        <dbReference type="ARBA" id="ARBA00022692"/>
    </source>
</evidence>
<dbReference type="InterPro" id="IPR003661">
    <property type="entry name" value="HisK_dim/P_dom"/>
</dbReference>
<dbReference type="SUPFAM" id="SSF55874">
    <property type="entry name" value="ATPase domain of HSP90 chaperone/DNA topoisomerase II/histidine kinase"/>
    <property type="match status" value="1"/>
</dbReference>
<dbReference type="OrthoDB" id="1522504at2"/>
<feature type="transmembrane region" description="Helical" evidence="8">
    <location>
        <begin position="12"/>
        <end position="35"/>
    </location>
</feature>
<evidence type="ECO:0000256" key="3">
    <source>
        <dbReference type="ARBA" id="ARBA00022553"/>
    </source>
</evidence>
<evidence type="ECO:0000256" key="7">
    <source>
        <dbReference type="ARBA" id="ARBA00022989"/>
    </source>
</evidence>
<dbReference type="SMART" id="SM00387">
    <property type="entry name" value="HATPase_c"/>
    <property type="match status" value="1"/>
</dbReference>
<dbReference type="InterPro" id="IPR003594">
    <property type="entry name" value="HATPase_dom"/>
</dbReference>
<dbReference type="EC" id="2.7.13.3" evidence="2"/>
<evidence type="ECO:0000256" key="1">
    <source>
        <dbReference type="ARBA" id="ARBA00000085"/>
    </source>
</evidence>
<dbReference type="GO" id="GO:0005886">
    <property type="term" value="C:plasma membrane"/>
    <property type="evidence" value="ECO:0007669"/>
    <property type="project" value="TreeGrafter"/>
</dbReference>
<dbReference type="Gene3D" id="3.30.565.10">
    <property type="entry name" value="Histidine kinase-like ATPase, C-terminal domain"/>
    <property type="match status" value="1"/>
</dbReference>
<feature type="transmembrane region" description="Helical" evidence="8">
    <location>
        <begin position="139"/>
        <end position="158"/>
    </location>
</feature>
<dbReference type="Proteomes" id="UP000321479">
    <property type="component" value="Chromosome"/>
</dbReference>
<dbReference type="InterPro" id="IPR036097">
    <property type="entry name" value="HisK_dim/P_sf"/>
</dbReference>
<dbReference type="InterPro" id="IPR036890">
    <property type="entry name" value="HATPase_C_sf"/>
</dbReference>
<evidence type="ECO:0000313" key="10">
    <source>
        <dbReference type="EMBL" id="QEC63225.1"/>
    </source>
</evidence>
<dbReference type="PANTHER" id="PTHR45436">
    <property type="entry name" value="SENSOR HISTIDINE KINASE YKOH"/>
    <property type="match status" value="1"/>
</dbReference>
<dbReference type="GO" id="GO:0000155">
    <property type="term" value="F:phosphorelay sensor kinase activity"/>
    <property type="evidence" value="ECO:0007669"/>
    <property type="project" value="InterPro"/>
</dbReference>
<evidence type="ECO:0000313" key="11">
    <source>
        <dbReference type="Proteomes" id="UP000321479"/>
    </source>
</evidence>
<dbReference type="CDD" id="cd00082">
    <property type="entry name" value="HisKA"/>
    <property type="match status" value="1"/>
</dbReference>
<sequence>MKLLARYNRVTLVTSVVMMLVTGIIYYYAINLILIDDIDKDLEVEENEIFEYVAKNNQLPQVFESNDQQISFWAAAPGSVKRSYIDTVYKKSEVRRRHRRRHEEYESGRALISSISAGGKYYRIAIVKSTVETEDLLKIIFGITIGVILLLLLALFTANRLLLNRLWQPFHNLLKELRSFSISDNKTIPQPDTNIDEFKELNQAVAAMSSKVKKDYKELKTFTENASHELLTPIAVINSKLDSLLQTEDFSQQQSKLLNDLYTSVSRLTRLNQSLLLLVKIENRLVDGDEEIDLKPIIEELLAQFEEIFNDKDLKVSFTGIDKKLKANRYLVDVLLNNLLSNAIRHNIIGGQIVIGLTAEKLTIRNTGDDAPLQSDLLFKRFQKSSSSEGSGLGLTIAQQICENLGFSLNYRFSNGFHTFTMTF</sequence>
<keyword evidence="6 10" id="KW-0418">Kinase</keyword>
<evidence type="ECO:0000256" key="2">
    <source>
        <dbReference type="ARBA" id="ARBA00012438"/>
    </source>
</evidence>
<dbReference type="InterPro" id="IPR005467">
    <property type="entry name" value="His_kinase_dom"/>
</dbReference>
<keyword evidence="8" id="KW-0472">Membrane</keyword>
<dbReference type="AlphaFoldDB" id="A0A5B8UX19"/>
<comment type="catalytic activity">
    <reaction evidence="1">
        <text>ATP + protein L-histidine = ADP + protein N-phospho-L-histidine.</text>
        <dbReference type="EC" id="2.7.13.3"/>
    </reaction>
</comment>
<keyword evidence="3" id="KW-0597">Phosphoprotein</keyword>
<dbReference type="SUPFAM" id="SSF47384">
    <property type="entry name" value="Homodimeric domain of signal transducing histidine kinase"/>
    <property type="match status" value="1"/>
</dbReference>
<evidence type="ECO:0000256" key="4">
    <source>
        <dbReference type="ARBA" id="ARBA00022679"/>
    </source>
</evidence>
<dbReference type="Pfam" id="PF02518">
    <property type="entry name" value="HATPase_c"/>
    <property type="match status" value="1"/>
</dbReference>